<accession>A0A431V129</accession>
<dbReference type="Proteomes" id="UP000267400">
    <property type="component" value="Unassembled WGS sequence"/>
</dbReference>
<evidence type="ECO:0000313" key="4">
    <source>
        <dbReference type="Proteomes" id="UP000267400"/>
    </source>
</evidence>
<name>A0A431V129_9GAMM</name>
<reference evidence="3 4" key="1">
    <citation type="submission" date="2018-12" db="EMBL/GenBank/DDBJ databases">
        <authorList>
            <person name="Yu L."/>
        </authorList>
    </citation>
    <scope>NUCLEOTIDE SEQUENCE [LARGE SCALE GENOMIC DNA]</scope>
    <source>
        <strain evidence="3 4">11S</strain>
    </source>
</reference>
<feature type="region of interest" description="Disordered" evidence="1">
    <location>
        <begin position="188"/>
        <end position="213"/>
    </location>
</feature>
<dbReference type="InterPro" id="IPR025746">
    <property type="entry name" value="PilX_N_dom"/>
</dbReference>
<organism evidence="3 4">
    <name type="scientific">Halomonas nitroreducens</name>
    <dbReference type="NCBI Taxonomy" id="447425"/>
    <lineage>
        <taxon>Bacteria</taxon>
        <taxon>Pseudomonadati</taxon>
        <taxon>Pseudomonadota</taxon>
        <taxon>Gammaproteobacteria</taxon>
        <taxon>Oceanospirillales</taxon>
        <taxon>Halomonadaceae</taxon>
        <taxon>Halomonas</taxon>
    </lineage>
</organism>
<dbReference type="Pfam" id="PF14341">
    <property type="entry name" value="PilX_N"/>
    <property type="match status" value="1"/>
</dbReference>
<dbReference type="RefSeq" id="WP_126485064.1">
    <property type="nucleotide sequence ID" value="NZ_RXNS01000013.1"/>
</dbReference>
<proteinExistence type="predicted"/>
<protein>
    <recommendedName>
        <fullName evidence="2">Type 4 fimbrial biogenesis protein PilX N-terminal domain-containing protein</fullName>
    </recommendedName>
</protein>
<dbReference type="EMBL" id="RXNS01000013">
    <property type="protein sequence ID" value="RTR01455.1"/>
    <property type="molecule type" value="Genomic_DNA"/>
</dbReference>
<dbReference type="OrthoDB" id="6161413at2"/>
<evidence type="ECO:0000259" key="2">
    <source>
        <dbReference type="Pfam" id="PF14341"/>
    </source>
</evidence>
<evidence type="ECO:0000256" key="1">
    <source>
        <dbReference type="SAM" id="MobiDB-lite"/>
    </source>
</evidence>
<dbReference type="AlphaFoldDB" id="A0A431V129"/>
<sequence length="456" mass="47088">MKSQKGMALIVSLIVLVVAALLGLSSYQSSQLEERMAGNHRFSVSALQAAEVGINKMLGSVVAYSYSPGSEFCDDMGGALSATGFTSEGAGYTFSDDVAGGDLDVSYKAYMECGGSGHVLGFSRGAVFNSDGDELSARRVRVEIVPPGYDYINSMLGNGINLTGNSTIVGDVHSNTDVTLSLQATGNPEDRVVSEGSITSTGDMNIDGSDSPDAGECTDVVCAASGVPARDIPSAQDRIDKAKKLLLEDEGILTLSAYTGDNPTNPDNPPEYDPIINPLDEEGNSITVDNDEIKILPHDANGDCDIDAAGEFAPVAVTPDDGPGMGSKIYHCPGVLTVTGDFGGVTIMAEGGFVHNGAISIGDTGEIDTFVVSGGNIELNGGTGTETYAAFLSEGDFIQNGDSKVYGTIVATGSITANGGMDFEARETGKILVPVSGHLDGWVELEDPADDANITS</sequence>
<keyword evidence="4" id="KW-1185">Reference proteome</keyword>
<feature type="domain" description="Type 4 fimbrial biogenesis protein PilX N-terminal" evidence="2">
    <location>
        <begin position="5"/>
        <end position="54"/>
    </location>
</feature>
<comment type="caution">
    <text evidence="3">The sequence shown here is derived from an EMBL/GenBank/DDBJ whole genome shotgun (WGS) entry which is preliminary data.</text>
</comment>
<evidence type="ECO:0000313" key="3">
    <source>
        <dbReference type="EMBL" id="RTR01455.1"/>
    </source>
</evidence>
<gene>
    <name evidence="3" type="ORF">EKG36_13745</name>
</gene>